<protein>
    <submittedName>
        <fullName evidence="2">Uncharacterized protein</fullName>
    </submittedName>
</protein>
<keyword evidence="1" id="KW-0472">Membrane</keyword>
<dbReference type="Proteomes" id="UP001180840">
    <property type="component" value="Unassembled WGS sequence"/>
</dbReference>
<proteinExistence type="predicted"/>
<organism evidence="2 3">
    <name type="scientific">Corynebacterium guangdongense</name>
    <dbReference type="NCBI Taxonomy" id="1783348"/>
    <lineage>
        <taxon>Bacteria</taxon>
        <taxon>Bacillati</taxon>
        <taxon>Actinomycetota</taxon>
        <taxon>Actinomycetes</taxon>
        <taxon>Mycobacteriales</taxon>
        <taxon>Corynebacteriaceae</taxon>
        <taxon>Corynebacterium</taxon>
    </lineage>
</organism>
<feature type="transmembrane region" description="Helical" evidence="1">
    <location>
        <begin position="99"/>
        <end position="119"/>
    </location>
</feature>
<sequence>MDAYANMRMNHTPIPTPPGVRFGASALAGLSLAFFWSALGLFTALGLGVLAALAAVLLVFAHPYRRKMKAYAETTPGVAQLIPLMIWWALAMLTPVIHLPWWGAALAGLLTMAVAYWIFPHADGTRKLAFA</sequence>
<feature type="transmembrane region" description="Helical" evidence="1">
    <location>
        <begin position="76"/>
        <end position="93"/>
    </location>
</feature>
<dbReference type="RefSeq" id="WP_290197551.1">
    <property type="nucleotide sequence ID" value="NZ_CP047654.1"/>
</dbReference>
<evidence type="ECO:0000313" key="3">
    <source>
        <dbReference type="Proteomes" id="UP001180840"/>
    </source>
</evidence>
<comment type="caution">
    <text evidence="2">The sequence shown here is derived from an EMBL/GenBank/DDBJ whole genome shotgun (WGS) entry which is preliminary data.</text>
</comment>
<evidence type="ECO:0000256" key="1">
    <source>
        <dbReference type="SAM" id="Phobius"/>
    </source>
</evidence>
<gene>
    <name evidence="2" type="ORF">J2S39_000275</name>
</gene>
<name>A0ABU1ZUJ5_9CORY</name>
<feature type="transmembrane region" description="Helical" evidence="1">
    <location>
        <begin position="45"/>
        <end position="64"/>
    </location>
</feature>
<dbReference type="EMBL" id="JAVDXZ010000001">
    <property type="protein sequence ID" value="MDR7328599.1"/>
    <property type="molecule type" value="Genomic_DNA"/>
</dbReference>
<keyword evidence="3" id="KW-1185">Reference proteome</keyword>
<reference evidence="2" key="1">
    <citation type="submission" date="2023-07" db="EMBL/GenBank/DDBJ databases">
        <title>Sequencing the genomes of 1000 actinobacteria strains.</title>
        <authorList>
            <person name="Klenk H.-P."/>
        </authorList>
    </citation>
    <scope>NUCLEOTIDE SEQUENCE</scope>
    <source>
        <strain evidence="2">DSM 107476</strain>
    </source>
</reference>
<keyword evidence="1" id="KW-0812">Transmembrane</keyword>
<evidence type="ECO:0000313" key="2">
    <source>
        <dbReference type="EMBL" id="MDR7328599.1"/>
    </source>
</evidence>
<keyword evidence="1" id="KW-1133">Transmembrane helix</keyword>
<accession>A0ABU1ZUJ5</accession>